<sequence>MVTFPHIPWSILRDPVAGMFDLGLKDLCLMLKSDIQLLNDGVQVLEPMLKQLKPKNMIDLYFEVLPFEQAFSSILSLLIGAMAIPVSYTTTE</sequence>
<reference evidence="1" key="1">
    <citation type="submission" date="2021-02" db="EMBL/GenBank/DDBJ databases">
        <authorList>
            <person name="Nowell W R."/>
        </authorList>
    </citation>
    <scope>NUCLEOTIDE SEQUENCE</scope>
</reference>
<gene>
    <name evidence="1" type="ORF">GIL414_LOCUS84086</name>
</gene>
<dbReference type="EMBL" id="CAJOBJ010365144">
    <property type="protein sequence ID" value="CAF5220576.1"/>
    <property type="molecule type" value="Genomic_DNA"/>
</dbReference>
<evidence type="ECO:0000313" key="2">
    <source>
        <dbReference type="Proteomes" id="UP000681720"/>
    </source>
</evidence>
<organism evidence="1 2">
    <name type="scientific">Rotaria magnacalcarata</name>
    <dbReference type="NCBI Taxonomy" id="392030"/>
    <lineage>
        <taxon>Eukaryota</taxon>
        <taxon>Metazoa</taxon>
        <taxon>Spiralia</taxon>
        <taxon>Gnathifera</taxon>
        <taxon>Rotifera</taxon>
        <taxon>Eurotatoria</taxon>
        <taxon>Bdelloidea</taxon>
        <taxon>Philodinida</taxon>
        <taxon>Philodinidae</taxon>
        <taxon>Rotaria</taxon>
    </lineage>
</organism>
<accession>A0A8S3JPA2</accession>
<feature type="non-terminal residue" evidence="1">
    <location>
        <position position="92"/>
    </location>
</feature>
<proteinExistence type="predicted"/>
<evidence type="ECO:0000313" key="1">
    <source>
        <dbReference type="EMBL" id="CAF5220576.1"/>
    </source>
</evidence>
<name>A0A8S3JPA2_9BILA</name>
<comment type="caution">
    <text evidence="1">The sequence shown here is derived from an EMBL/GenBank/DDBJ whole genome shotgun (WGS) entry which is preliminary data.</text>
</comment>
<dbReference type="AlphaFoldDB" id="A0A8S3JPA2"/>
<dbReference type="Proteomes" id="UP000681720">
    <property type="component" value="Unassembled WGS sequence"/>
</dbReference>
<protein>
    <submittedName>
        <fullName evidence="1">Uncharacterized protein</fullName>
    </submittedName>
</protein>